<evidence type="ECO:0000313" key="2">
    <source>
        <dbReference type="EMBL" id="KAK7739620.1"/>
    </source>
</evidence>
<organism evidence="2 3">
    <name type="scientific">Diatrype stigma</name>
    <dbReference type="NCBI Taxonomy" id="117547"/>
    <lineage>
        <taxon>Eukaryota</taxon>
        <taxon>Fungi</taxon>
        <taxon>Dikarya</taxon>
        <taxon>Ascomycota</taxon>
        <taxon>Pezizomycotina</taxon>
        <taxon>Sordariomycetes</taxon>
        <taxon>Xylariomycetidae</taxon>
        <taxon>Xylariales</taxon>
        <taxon>Diatrypaceae</taxon>
        <taxon>Diatrype</taxon>
    </lineage>
</organism>
<dbReference type="InterPro" id="IPR045518">
    <property type="entry name" value="2EXR"/>
</dbReference>
<gene>
    <name evidence="2" type="ORF">SLS62_011238</name>
</gene>
<dbReference type="PANTHER" id="PTHR35910:SF1">
    <property type="entry name" value="2EXR DOMAIN-CONTAINING PROTEIN"/>
    <property type="match status" value="1"/>
</dbReference>
<comment type="caution">
    <text evidence="2">The sequence shown here is derived from an EMBL/GenBank/DDBJ whole genome shotgun (WGS) entry which is preliminary data.</text>
</comment>
<evidence type="ECO:0000259" key="1">
    <source>
        <dbReference type="Pfam" id="PF20150"/>
    </source>
</evidence>
<keyword evidence="3" id="KW-1185">Reference proteome</keyword>
<dbReference type="PANTHER" id="PTHR35910">
    <property type="entry name" value="2EXR DOMAIN-CONTAINING PROTEIN"/>
    <property type="match status" value="1"/>
</dbReference>
<dbReference type="Pfam" id="PF20150">
    <property type="entry name" value="2EXR"/>
    <property type="match status" value="1"/>
</dbReference>
<sequence>MSTGHPSSQGGRFELMKRLPPELRLQIYEAHLSEAQVFEMEFGSRCSRRFETPTFRCQIPKEPLLQTCREARQVALRNGFFLFGEEDRPGVYLRKSDILFLNMESLIHFGDIYHRLSSGERDRKAFAILESLGQVENLAVEWGSVVSSQGLRGISPGLGEWVTGVRTVSLVIPHIRLGTRTSAAEPLFLKNYPAELRPITDACVLPDYTKQDEDDPTKGEIWDTCGQTLTKKVLGALHGGHSIDVEACFLHRNLRRDRFPKFSLSVGEWLVYDDGALSQRRVNTATINDILSSSEIDKPPTADLLTWR</sequence>
<reference evidence="2 3" key="1">
    <citation type="submission" date="2024-02" db="EMBL/GenBank/DDBJ databases">
        <title>De novo assembly and annotation of 12 fungi associated with fruit tree decline syndrome in Ontario, Canada.</title>
        <authorList>
            <person name="Sulman M."/>
            <person name="Ellouze W."/>
            <person name="Ilyukhin E."/>
        </authorList>
    </citation>
    <scope>NUCLEOTIDE SEQUENCE [LARGE SCALE GENOMIC DNA]</scope>
    <source>
        <strain evidence="2 3">M11/M66-122</strain>
    </source>
</reference>
<dbReference type="AlphaFoldDB" id="A0AAN9U4U5"/>
<dbReference type="EMBL" id="JAKJXP020000180">
    <property type="protein sequence ID" value="KAK7739620.1"/>
    <property type="molecule type" value="Genomic_DNA"/>
</dbReference>
<protein>
    <recommendedName>
        <fullName evidence="1">2EXR domain-containing protein</fullName>
    </recommendedName>
</protein>
<name>A0AAN9U4U5_9PEZI</name>
<proteinExistence type="predicted"/>
<dbReference type="Proteomes" id="UP001320420">
    <property type="component" value="Unassembled WGS sequence"/>
</dbReference>
<evidence type="ECO:0000313" key="3">
    <source>
        <dbReference type="Proteomes" id="UP001320420"/>
    </source>
</evidence>
<accession>A0AAN9U4U5</accession>
<feature type="domain" description="2EXR" evidence="1">
    <location>
        <begin position="13"/>
        <end position="94"/>
    </location>
</feature>